<keyword evidence="2" id="KW-1185">Reference proteome</keyword>
<protein>
    <submittedName>
        <fullName evidence="1">Uncharacterized protein</fullName>
    </submittedName>
</protein>
<dbReference type="Proteomes" id="UP001148299">
    <property type="component" value="Unassembled WGS sequence"/>
</dbReference>
<gene>
    <name evidence="1" type="ORF">N7541_008038</name>
</gene>
<organism evidence="1 2">
    <name type="scientific">Penicillium brevicompactum</name>
    <dbReference type="NCBI Taxonomy" id="5074"/>
    <lineage>
        <taxon>Eukaryota</taxon>
        <taxon>Fungi</taxon>
        <taxon>Dikarya</taxon>
        <taxon>Ascomycota</taxon>
        <taxon>Pezizomycotina</taxon>
        <taxon>Eurotiomycetes</taxon>
        <taxon>Eurotiomycetidae</taxon>
        <taxon>Eurotiales</taxon>
        <taxon>Aspergillaceae</taxon>
        <taxon>Penicillium</taxon>
    </lineage>
</organism>
<reference evidence="1" key="2">
    <citation type="journal article" date="2023" name="IMA Fungus">
        <title>Comparative genomic study of the Penicillium genus elucidates a diverse pangenome and 15 lateral gene transfer events.</title>
        <authorList>
            <person name="Petersen C."/>
            <person name="Sorensen T."/>
            <person name="Nielsen M.R."/>
            <person name="Sondergaard T.E."/>
            <person name="Sorensen J.L."/>
            <person name="Fitzpatrick D.A."/>
            <person name="Frisvad J.C."/>
            <person name="Nielsen K.L."/>
        </authorList>
    </citation>
    <scope>NUCLEOTIDE SEQUENCE</scope>
    <source>
        <strain evidence="1">IBT 35675</strain>
    </source>
</reference>
<sequence>MATFIWAFGDRILNAAHQAVVVTGEERKPSASMNEALAMPIRKYGDPPLQPIFPAPRRVSPACGILDNSVLRGFIIYPPPKRSHSSHYPLLCGQVAYGPNAQRTECRSSAAVRTSPRLILSHRRALHANSRRRNIPNLPCAWAPERGLSDTA</sequence>
<name>A0A9W9QY98_PENBR</name>
<comment type="caution">
    <text evidence="1">The sequence shown here is derived from an EMBL/GenBank/DDBJ whole genome shotgun (WGS) entry which is preliminary data.</text>
</comment>
<evidence type="ECO:0000313" key="2">
    <source>
        <dbReference type="Proteomes" id="UP001148299"/>
    </source>
</evidence>
<dbReference type="EMBL" id="JAPZBR010000006">
    <property type="protein sequence ID" value="KAJ5350311.1"/>
    <property type="molecule type" value="Genomic_DNA"/>
</dbReference>
<accession>A0A9W9QY98</accession>
<dbReference type="AlphaFoldDB" id="A0A9W9QY98"/>
<evidence type="ECO:0000313" key="1">
    <source>
        <dbReference type="EMBL" id="KAJ5350311.1"/>
    </source>
</evidence>
<reference evidence="1" key="1">
    <citation type="submission" date="2022-12" db="EMBL/GenBank/DDBJ databases">
        <authorList>
            <person name="Petersen C."/>
        </authorList>
    </citation>
    <scope>NUCLEOTIDE SEQUENCE</scope>
    <source>
        <strain evidence="1">IBT 35675</strain>
    </source>
</reference>
<proteinExistence type="predicted"/>